<dbReference type="RefSeq" id="WP_039611860.1">
    <property type="nucleotide sequence ID" value="NZ_JWIC01000010.1"/>
</dbReference>
<feature type="transmembrane region" description="Helical" evidence="1">
    <location>
        <begin position="481"/>
        <end position="500"/>
    </location>
</feature>
<evidence type="ECO:0008006" key="4">
    <source>
        <dbReference type="Google" id="ProtNLM"/>
    </source>
</evidence>
<feature type="transmembrane region" description="Helical" evidence="1">
    <location>
        <begin position="188"/>
        <end position="213"/>
    </location>
</feature>
<keyword evidence="1" id="KW-1133">Transmembrane helix</keyword>
<feature type="transmembrane region" description="Helical" evidence="1">
    <location>
        <begin position="348"/>
        <end position="369"/>
    </location>
</feature>
<reference evidence="2 3" key="1">
    <citation type="submission" date="2014-12" db="EMBL/GenBank/DDBJ databases">
        <title>Draft Genome Sequence of Pseudoalteromonas luteoviolacea HI1.</title>
        <authorList>
            <person name="Asahina A.Y."/>
            <person name="Hadfield M.G."/>
        </authorList>
    </citation>
    <scope>NUCLEOTIDE SEQUENCE [LARGE SCALE GENOMIC DNA]</scope>
    <source>
        <strain evidence="2 3">HI1</strain>
    </source>
</reference>
<feature type="transmembrane region" description="Helical" evidence="1">
    <location>
        <begin position="16"/>
        <end position="37"/>
    </location>
</feature>
<evidence type="ECO:0000313" key="3">
    <source>
        <dbReference type="Proteomes" id="UP000031327"/>
    </source>
</evidence>
<feature type="transmembrane region" description="Helical" evidence="1">
    <location>
        <begin position="381"/>
        <end position="408"/>
    </location>
</feature>
<feature type="transmembrane region" description="Helical" evidence="1">
    <location>
        <begin position="140"/>
        <end position="167"/>
    </location>
</feature>
<dbReference type="EMBL" id="JWIC01000010">
    <property type="protein sequence ID" value="KID54966.1"/>
    <property type="molecule type" value="Genomic_DNA"/>
</dbReference>
<accession>A0A0C1Q2Z1</accession>
<feature type="transmembrane region" description="Helical" evidence="1">
    <location>
        <begin position="450"/>
        <end position="469"/>
    </location>
</feature>
<gene>
    <name evidence="2" type="ORF">JF50_24360</name>
</gene>
<keyword evidence="1" id="KW-0812">Transmembrane</keyword>
<sequence>MFSKDTLKNLTHAHTWLGLIISGALMIIFVCGSLSFYRAEIHQWDRFHNFHKTLPTEQIPVSHIIDKLQGLGYDIRFNDRVSIDLPSENKPFYTVFFLATQDGKRQYLNYSFAADDGRLLDLDRNQFFLADMLYRMHYHLYIPSIGFELVGIITLIFFVVLLTGLLIHLKKIISHYYQYRIHKAKDKYLDGHILIGVTAFPYTFMYALTGVYFNLALLFQASFGFAAFNGDFTELDKALGKPGAIPQTATGLTLPTQQYDALLSHIKTRYPTHQLTYLFSYGMTDKAAHVEVILRQGGSLHEYHRLRFALDDFTQLSGDIIKHNPAQASAATFEALHYGTFGGDLMRFLMFLMGLACCYLILTGNLLWLEKRAKNRQQSKLGLRFVSAMTLALSSGVLISVAMCFVITRFLPEYFTMQTILVPVFHLSWFFAMLHALVKNAPRKVMVQQLMMAALLFILAPAYDLFNGMLTIQPLLLADKAIWWVNGMLTIMAILCLVIAKQYRKSTTK</sequence>
<dbReference type="Proteomes" id="UP000031327">
    <property type="component" value="Unassembled WGS sequence"/>
</dbReference>
<name>A0A0C1Q2Z1_9GAMM</name>
<organism evidence="2 3">
    <name type="scientific">Pseudoalteromonas luteoviolacea</name>
    <dbReference type="NCBI Taxonomy" id="43657"/>
    <lineage>
        <taxon>Bacteria</taxon>
        <taxon>Pseudomonadati</taxon>
        <taxon>Pseudomonadota</taxon>
        <taxon>Gammaproteobacteria</taxon>
        <taxon>Alteromonadales</taxon>
        <taxon>Pseudoalteromonadaceae</taxon>
        <taxon>Pseudoalteromonas</taxon>
    </lineage>
</organism>
<feature type="transmembrane region" description="Helical" evidence="1">
    <location>
        <begin position="420"/>
        <end position="438"/>
    </location>
</feature>
<dbReference type="InterPro" id="IPR005625">
    <property type="entry name" value="PepSY-ass_TM"/>
</dbReference>
<evidence type="ECO:0000313" key="2">
    <source>
        <dbReference type="EMBL" id="KID54966.1"/>
    </source>
</evidence>
<dbReference type="AlphaFoldDB" id="A0A0C1Q2Z1"/>
<dbReference type="Pfam" id="PF03929">
    <property type="entry name" value="PepSY_TM"/>
    <property type="match status" value="1"/>
</dbReference>
<comment type="caution">
    <text evidence="2">The sequence shown here is derived from an EMBL/GenBank/DDBJ whole genome shotgun (WGS) entry which is preliminary data.</text>
</comment>
<protein>
    <recommendedName>
        <fullName evidence="4">PepSY domain-containing protein</fullName>
    </recommendedName>
</protein>
<proteinExistence type="predicted"/>
<evidence type="ECO:0000256" key="1">
    <source>
        <dbReference type="SAM" id="Phobius"/>
    </source>
</evidence>
<dbReference type="PANTHER" id="PTHR34219:SF3">
    <property type="entry name" value="BLL7967 PROTEIN"/>
    <property type="match status" value="1"/>
</dbReference>
<dbReference type="PANTHER" id="PTHR34219">
    <property type="entry name" value="IRON-REGULATED INNER MEMBRANE PROTEIN-RELATED"/>
    <property type="match status" value="1"/>
</dbReference>
<keyword evidence="1" id="KW-0472">Membrane</keyword>